<feature type="transmembrane region" description="Helical" evidence="1">
    <location>
        <begin position="760"/>
        <end position="783"/>
    </location>
</feature>
<dbReference type="WBParaSite" id="DME_0000390301-mRNA-1">
    <property type="protein sequence ID" value="DME_0000390301-mRNA-1"/>
    <property type="gene ID" value="DME_0000390301"/>
</dbReference>
<reference evidence="4 6" key="2">
    <citation type="submission" date="2018-11" db="EMBL/GenBank/DDBJ databases">
        <authorList>
            <consortium name="Pathogen Informatics"/>
        </authorList>
    </citation>
    <scope>NUCLEOTIDE SEQUENCE [LARGE SCALE GENOMIC DNA]</scope>
</reference>
<organism evidence="5 7">
    <name type="scientific">Dracunculus medinensis</name>
    <name type="common">Guinea worm</name>
    <dbReference type="NCBI Taxonomy" id="318479"/>
    <lineage>
        <taxon>Eukaryota</taxon>
        <taxon>Metazoa</taxon>
        <taxon>Ecdysozoa</taxon>
        <taxon>Nematoda</taxon>
        <taxon>Chromadorea</taxon>
        <taxon>Rhabditida</taxon>
        <taxon>Spirurina</taxon>
        <taxon>Dracunculoidea</taxon>
        <taxon>Dracunculidae</taxon>
        <taxon>Dracunculus</taxon>
    </lineage>
</organism>
<evidence type="ECO:0000259" key="3">
    <source>
        <dbReference type="Pfam" id="PF23487"/>
    </source>
</evidence>
<dbReference type="InterPro" id="IPR031437">
    <property type="entry name" value="Ig_TMEM132_4th"/>
</dbReference>
<keyword evidence="1" id="KW-0812">Transmembrane</keyword>
<dbReference type="Proteomes" id="UP000038040">
    <property type="component" value="Unplaced"/>
</dbReference>
<reference evidence="7" key="1">
    <citation type="submission" date="2017-02" db="UniProtKB">
        <authorList>
            <consortium name="WormBaseParasite"/>
        </authorList>
    </citation>
    <scope>IDENTIFICATION</scope>
</reference>
<evidence type="ECO:0000259" key="2">
    <source>
        <dbReference type="Pfam" id="PF16070"/>
    </source>
</evidence>
<name>A0A0N4U9W3_DRAME</name>
<gene>
    <name evidence="4" type="ORF">DME_LOCUS7908</name>
</gene>
<evidence type="ECO:0000313" key="6">
    <source>
        <dbReference type="Proteomes" id="UP000274756"/>
    </source>
</evidence>
<dbReference type="InterPro" id="IPR026307">
    <property type="entry name" value="TMEM132"/>
</dbReference>
<dbReference type="OrthoDB" id="10026202at2759"/>
<dbReference type="PANTHER" id="PTHR13388">
    <property type="entry name" value="DETONATOR, ISOFORM E"/>
    <property type="match status" value="1"/>
</dbReference>
<sequence>MDSGESDVEPVRFLFVDMICYYKRNPITALHLSVVPDVNAFLLFSPNQGTNQSESLIYLQNGCPSSKAQSIIGIESGRRFSLPLRSIEDFECFFTFKIALTSISLDRPYVDIIVVAELNFLSSLRQSFCISVKLNYAKLSTAPTSCIISPFDHLKHSCIIRIQVPFSWFPLQDSQKRIITLWRSVGTDCVEFVASSFRSNIVLLPPPKNLQSFNLDKNQNSHLTIEARSNASFAPNSLSTILVRFKYDYKDIKLTAIQIRLWLEYRLEIISVSTANSSVWKILVESLPLPDYQITFTCQYIGTNYLHEYDGYILMILLRLRGTTEVSDLLTNEYNSNQLWAHWLVNYSFSDNKTVENHAASKRLSINFQILPDAPYIVIPILRDTNVINTAILSGRQTGMSMKILAISDGGYLSDVTTKSHCISSETRVLKTSPTCSSVYVDGSEMRGMRKAKIHVHYEIWSASIELSVWYPKFPMTVWISDSVLNAVKEELFHGVDLKYLFKIRILTDFHIDDEETGERIHLTGDRDTLFDVTVLAMNKVHSSNIAVVALQKSEHRIHAIAQGIGSARSIICNLIFIRSNIPDVEYGSSSILVTEEEVRVKSLAVESIVDIDFLISQVPNKLNTFLVYPSLQKVLTQKYQHAILVCRIHYSDEHWIELSELDPEHYFLDAWSSNDQALGISRQSYSEINLIALQNVDQVSVIVQLKSPAHCADPDAMPIASQDVLIEMRFDHTKQKAIQSDPQSSSTSNSFIAQKVSQWRSGLLISIMCISGAIIVLLYILIVRGKKPLNEGYEKLVLPILTRLSSSGSCGKDEDSQEWVWLSKAQIDELIFRCSKKSSIHAIENSTDSIGTHKSISYRGSEISIFISPQATISINSDSLGRHTKSWHNPKIRMTRNPLADSSSEYNLSRYINGKQ</sequence>
<keyword evidence="1" id="KW-1133">Transmembrane helix</keyword>
<feature type="domain" description="Transmembrane protein TMEM132 sixth" evidence="3">
    <location>
        <begin position="601"/>
        <end position="713"/>
    </location>
</feature>
<dbReference type="EMBL" id="UYYG01001164">
    <property type="protein sequence ID" value="VDN57935.1"/>
    <property type="molecule type" value="Genomic_DNA"/>
</dbReference>
<dbReference type="PANTHER" id="PTHR13388:SF11">
    <property type="entry name" value="DETONATOR, ISOFORM E"/>
    <property type="match status" value="1"/>
</dbReference>
<keyword evidence="1" id="KW-0472">Membrane</keyword>
<protein>
    <submittedName>
        <fullName evidence="7">TMEM132 domain-containing protein</fullName>
    </submittedName>
</protein>
<dbReference type="Pfam" id="PF16070">
    <property type="entry name" value="Ig_TMEM132_4th"/>
    <property type="match status" value="1"/>
</dbReference>
<evidence type="ECO:0000313" key="4">
    <source>
        <dbReference type="EMBL" id="VDN57935.1"/>
    </source>
</evidence>
<dbReference type="AlphaFoldDB" id="A0A0N4U9W3"/>
<feature type="domain" description="Transmembrane protein family 132 fourth" evidence="2">
    <location>
        <begin position="378"/>
        <end position="473"/>
    </location>
</feature>
<dbReference type="InterPro" id="IPR055424">
    <property type="entry name" value="Ig_TMEM132_6th"/>
</dbReference>
<evidence type="ECO:0000313" key="5">
    <source>
        <dbReference type="Proteomes" id="UP000038040"/>
    </source>
</evidence>
<dbReference type="Pfam" id="PF23487">
    <property type="entry name" value="Ig_TMEM132_6th"/>
    <property type="match status" value="1"/>
</dbReference>
<dbReference type="STRING" id="318479.A0A0N4U9W3"/>
<accession>A0A0N4U9W3</accession>
<proteinExistence type="predicted"/>
<evidence type="ECO:0000313" key="7">
    <source>
        <dbReference type="WBParaSite" id="DME_0000390301-mRNA-1"/>
    </source>
</evidence>
<dbReference type="Proteomes" id="UP000274756">
    <property type="component" value="Unassembled WGS sequence"/>
</dbReference>
<keyword evidence="6" id="KW-1185">Reference proteome</keyword>
<evidence type="ECO:0000256" key="1">
    <source>
        <dbReference type="SAM" id="Phobius"/>
    </source>
</evidence>